<sequence length="100" mass="11547">MSMRWAIQTAKLEMSKYRVFTQPLPNYNEALVQEFYTSYTACLSKKKKGQKKGLLEIVMVRGVNVLCGPNEINAYYGDMLHEGTHEYAHKIQANMDTKRP</sequence>
<dbReference type="EMBL" id="JACEIK010001335">
    <property type="protein sequence ID" value="MCD7468439.1"/>
    <property type="molecule type" value="Genomic_DNA"/>
</dbReference>
<organism evidence="1 2">
    <name type="scientific">Datura stramonium</name>
    <name type="common">Jimsonweed</name>
    <name type="synonym">Common thornapple</name>
    <dbReference type="NCBI Taxonomy" id="4076"/>
    <lineage>
        <taxon>Eukaryota</taxon>
        <taxon>Viridiplantae</taxon>
        <taxon>Streptophyta</taxon>
        <taxon>Embryophyta</taxon>
        <taxon>Tracheophyta</taxon>
        <taxon>Spermatophyta</taxon>
        <taxon>Magnoliopsida</taxon>
        <taxon>eudicotyledons</taxon>
        <taxon>Gunneridae</taxon>
        <taxon>Pentapetalae</taxon>
        <taxon>asterids</taxon>
        <taxon>lamiids</taxon>
        <taxon>Solanales</taxon>
        <taxon>Solanaceae</taxon>
        <taxon>Solanoideae</taxon>
        <taxon>Datureae</taxon>
        <taxon>Datura</taxon>
    </lineage>
</organism>
<reference evidence="1 2" key="1">
    <citation type="journal article" date="2021" name="BMC Genomics">
        <title>Datura genome reveals duplications of psychoactive alkaloid biosynthetic genes and high mutation rate following tissue culture.</title>
        <authorList>
            <person name="Rajewski A."/>
            <person name="Carter-House D."/>
            <person name="Stajich J."/>
            <person name="Litt A."/>
        </authorList>
    </citation>
    <scope>NUCLEOTIDE SEQUENCE [LARGE SCALE GENOMIC DNA]</scope>
    <source>
        <strain evidence="1">AR-01</strain>
    </source>
</reference>
<evidence type="ECO:0000313" key="2">
    <source>
        <dbReference type="Proteomes" id="UP000823775"/>
    </source>
</evidence>
<name>A0ABS8TBW0_DATST</name>
<keyword evidence="2" id="KW-1185">Reference proteome</keyword>
<dbReference type="Proteomes" id="UP000823775">
    <property type="component" value="Unassembled WGS sequence"/>
</dbReference>
<comment type="caution">
    <text evidence="1">The sequence shown here is derived from an EMBL/GenBank/DDBJ whole genome shotgun (WGS) entry which is preliminary data.</text>
</comment>
<protein>
    <submittedName>
        <fullName evidence="1">Uncharacterized protein</fullName>
    </submittedName>
</protein>
<proteinExistence type="predicted"/>
<accession>A0ABS8TBW0</accession>
<gene>
    <name evidence="1" type="ORF">HAX54_006624</name>
</gene>
<evidence type="ECO:0000313" key="1">
    <source>
        <dbReference type="EMBL" id="MCD7468439.1"/>
    </source>
</evidence>